<organism evidence="4 5">
    <name type="scientific">candidate division Kazan bacterium</name>
    <dbReference type="NCBI Taxonomy" id="2202143"/>
    <lineage>
        <taxon>Bacteria</taxon>
        <taxon>Bacteria division Kazan-3B-28</taxon>
    </lineage>
</organism>
<dbReference type="SUPFAM" id="SSF53756">
    <property type="entry name" value="UDP-Glycosyltransferase/glycogen phosphorylase"/>
    <property type="match status" value="1"/>
</dbReference>
<dbReference type="InterPro" id="IPR001296">
    <property type="entry name" value="Glyco_trans_1"/>
</dbReference>
<dbReference type="AlphaFoldDB" id="A0A420ZD81"/>
<evidence type="ECO:0000313" key="5">
    <source>
        <dbReference type="Proteomes" id="UP000281261"/>
    </source>
</evidence>
<protein>
    <submittedName>
        <fullName evidence="4">Glycosyltransferase family 1 protein</fullName>
    </submittedName>
</protein>
<reference evidence="4 5" key="1">
    <citation type="submission" date="2018-06" db="EMBL/GenBank/DDBJ databases">
        <title>Extensive metabolic versatility and redundancy in microbially diverse, dynamic hydrothermal sediments.</title>
        <authorList>
            <person name="Dombrowski N."/>
            <person name="Teske A."/>
            <person name="Baker B.J."/>
        </authorList>
    </citation>
    <scope>NUCLEOTIDE SEQUENCE [LARGE SCALE GENOMIC DNA]</scope>
    <source>
        <strain evidence="4">B79_G16</strain>
    </source>
</reference>
<dbReference type="GO" id="GO:0016757">
    <property type="term" value="F:glycosyltransferase activity"/>
    <property type="evidence" value="ECO:0007669"/>
    <property type="project" value="InterPro"/>
</dbReference>
<dbReference type="Proteomes" id="UP000281261">
    <property type="component" value="Unassembled WGS sequence"/>
</dbReference>
<accession>A0A420ZD81</accession>
<dbReference type="CDD" id="cd03809">
    <property type="entry name" value="GT4_MtfB-like"/>
    <property type="match status" value="1"/>
</dbReference>
<evidence type="ECO:0000256" key="1">
    <source>
        <dbReference type="ARBA" id="ARBA00022679"/>
    </source>
</evidence>
<dbReference type="Pfam" id="PF00534">
    <property type="entry name" value="Glycos_transf_1"/>
    <property type="match status" value="1"/>
</dbReference>
<proteinExistence type="predicted"/>
<name>A0A420ZD81_UNCK3</name>
<dbReference type="PANTHER" id="PTHR46401:SF2">
    <property type="entry name" value="GLYCOSYLTRANSFERASE WBBK-RELATED"/>
    <property type="match status" value="1"/>
</dbReference>
<evidence type="ECO:0000313" key="4">
    <source>
        <dbReference type="EMBL" id="RLC37526.1"/>
    </source>
</evidence>
<comment type="caution">
    <text evidence="4">The sequence shown here is derived from an EMBL/GenBank/DDBJ whole genome shotgun (WGS) entry which is preliminary data.</text>
</comment>
<dbReference type="Gene3D" id="3.40.50.2000">
    <property type="entry name" value="Glycogen Phosphorylase B"/>
    <property type="match status" value="2"/>
</dbReference>
<feature type="domain" description="Glycosyltransferase subfamily 4-like N-terminal" evidence="3">
    <location>
        <begin position="23"/>
        <end position="194"/>
    </location>
</feature>
<sequence length="400" mass="46125">MRKNMRPIRIGVDIRNLLTGKLSGVGQYTIQTLRHLLRIDKVNTYVLFYNSYRDLDERFEQLVKDYPFLRSSNVEVKKSRWINFPLLIHALYKPLNWPKADFACGGLDVMFMPSPQMLPLSRKCAKVTTFHDLIFLIYPKYFTYSSRLWQWQMNYPYEARTSDIVIAVSEATKKDILRFTRARADRIRTIPEGVGEEYFAVPPPELLLAVKAKFNLPDKYLFFVGNIEPRKNLSTVIRALYELKLSSSDTIKLVLAGGKSWLADDLYQAIDELGLKDDVIFTGWVTEQEKIAMLHNAEALVFPSHYEGFGLMILEAFACRCPVICSNVSSLPEVAGDAALLVEPQDYKGLARHIQSLLENRELRRTLVAKGYERARYFSWERSAKRTLDAIYEAVEIHGE</sequence>
<evidence type="ECO:0000259" key="3">
    <source>
        <dbReference type="Pfam" id="PF13439"/>
    </source>
</evidence>
<dbReference type="PANTHER" id="PTHR46401">
    <property type="entry name" value="GLYCOSYLTRANSFERASE WBBK-RELATED"/>
    <property type="match status" value="1"/>
</dbReference>
<dbReference type="Pfam" id="PF13439">
    <property type="entry name" value="Glyco_transf_4"/>
    <property type="match status" value="1"/>
</dbReference>
<dbReference type="EMBL" id="QMNG01000003">
    <property type="protein sequence ID" value="RLC37526.1"/>
    <property type="molecule type" value="Genomic_DNA"/>
</dbReference>
<evidence type="ECO:0000259" key="2">
    <source>
        <dbReference type="Pfam" id="PF00534"/>
    </source>
</evidence>
<dbReference type="InterPro" id="IPR028098">
    <property type="entry name" value="Glyco_trans_4-like_N"/>
</dbReference>
<feature type="domain" description="Glycosyl transferase family 1" evidence="2">
    <location>
        <begin position="213"/>
        <end position="373"/>
    </location>
</feature>
<keyword evidence="1 4" id="KW-0808">Transferase</keyword>
<gene>
    <name evidence="4" type="ORF">DRH29_01505</name>
</gene>
<dbReference type="FunFam" id="3.40.50.2000:FF:000119">
    <property type="entry name" value="Glycosyl transferase group 1"/>
    <property type="match status" value="1"/>
</dbReference>